<protein>
    <submittedName>
        <fullName evidence="1">Uncharacterized protein</fullName>
    </submittedName>
</protein>
<gene>
    <name evidence="1" type="ORF">QE364_003911</name>
</gene>
<accession>A0ACC6IN53</accession>
<keyword evidence="2" id="KW-1185">Reference proteome</keyword>
<sequence length="82" mass="8793">MQSGDVAGFAFGLGLYVLALNYVRYGPEGVRGWFSAKLINEPYQLRGDKLVKPGAEAEDATPSSSTTREGLTTTRPTVPTTI</sequence>
<comment type="caution">
    <text evidence="1">The sequence shown here is derived from an EMBL/GenBank/DDBJ whole genome shotgun (WGS) entry which is preliminary data.</text>
</comment>
<dbReference type="Proteomes" id="UP001261666">
    <property type="component" value="Unassembled WGS sequence"/>
</dbReference>
<name>A0ACC6IN53_9ACTN</name>
<proteinExistence type="predicted"/>
<dbReference type="EMBL" id="JAVIZJ010000019">
    <property type="protein sequence ID" value="MDR6212180.1"/>
    <property type="molecule type" value="Genomic_DNA"/>
</dbReference>
<organism evidence="1 2">
    <name type="scientific">Nocardioides zeae</name>
    <dbReference type="NCBI Taxonomy" id="1457234"/>
    <lineage>
        <taxon>Bacteria</taxon>
        <taxon>Bacillati</taxon>
        <taxon>Actinomycetota</taxon>
        <taxon>Actinomycetes</taxon>
        <taxon>Propionibacteriales</taxon>
        <taxon>Nocardioidaceae</taxon>
        <taxon>Nocardioides</taxon>
    </lineage>
</organism>
<evidence type="ECO:0000313" key="2">
    <source>
        <dbReference type="Proteomes" id="UP001261666"/>
    </source>
</evidence>
<evidence type="ECO:0000313" key="1">
    <source>
        <dbReference type="EMBL" id="MDR6212180.1"/>
    </source>
</evidence>
<reference evidence="1" key="1">
    <citation type="submission" date="2023-08" db="EMBL/GenBank/DDBJ databases">
        <title>Functional and genomic diversity of the sorghum phyllosphere microbiome.</title>
        <authorList>
            <person name="Shade A."/>
        </authorList>
    </citation>
    <scope>NUCLEOTIDE SEQUENCE</scope>
    <source>
        <strain evidence="1">SORGH_AS_0885</strain>
    </source>
</reference>